<feature type="non-terminal residue" evidence="9">
    <location>
        <position position="411"/>
    </location>
</feature>
<feature type="transmembrane region" description="Helical" evidence="8">
    <location>
        <begin position="30"/>
        <end position="47"/>
    </location>
</feature>
<keyword evidence="3" id="KW-0645">Protease</keyword>
<keyword evidence="7 8" id="KW-0472">Membrane</keyword>
<feature type="transmembrane region" description="Helical" evidence="8">
    <location>
        <begin position="162"/>
        <end position="181"/>
    </location>
</feature>
<dbReference type="GO" id="GO:0005886">
    <property type="term" value="C:plasma membrane"/>
    <property type="evidence" value="ECO:0007669"/>
    <property type="project" value="UniProtKB-SubCell"/>
</dbReference>
<organism evidence="9">
    <name type="scientific">uncultured Aureispira sp</name>
    <dbReference type="NCBI Taxonomy" id="1331704"/>
    <lineage>
        <taxon>Bacteria</taxon>
        <taxon>Pseudomonadati</taxon>
        <taxon>Bacteroidota</taxon>
        <taxon>Saprospiria</taxon>
        <taxon>Saprospirales</taxon>
        <taxon>Saprospiraceae</taxon>
        <taxon>Aureispira</taxon>
        <taxon>environmental samples</taxon>
    </lineage>
</organism>
<dbReference type="GO" id="GO:0006508">
    <property type="term" value="P:proteolysis"/>
    <property type="evidence" value="ECO:0007669"/>
    <property type="project" value="UniProtKB-KW"/>
</dbReference>
<dbReference type="InterPro" id="IPR026392">
    <property type="entry name" value="Exo/Archaeosortase_dom"/>
</dbReference>
<accession>A0A6S6U625</accession>
<dbReference type="NCBIfam" id="TIGR04178">
    <property type="entry name" value="exo_archaeo"/>
    <property type="match status" value="1"/>
</dbReference>
<dbReference type="InterPro" id="IPR031006">
    <property type="entry name" value="Exosort_XrtN"/>
</dbReference>
<dbReference type="Pfam" id="PF09721">
    <property type="entry name" value="Exosortase_EpsH"/>
    <property type="match status" value="1"/>
</dbReference>
<keyword evidence="6 8" id="KW-1133">Transmembrane helix</keyword>
<sequence>MLNSKNNLIGSLLLLATLIGIPVWQSYLHGSFLFYFTLLLAPYILYVQQKEVASTRYAWASILCGLGHLILGINILYLSAFLFFFLFLIEWQYGKLNALSIYWIFILSPLTIFLFGVFSFPIRLELSKLAGWLLHFVQSDLTCQGNIIVLNGAEFSVDEACMGLKMVSYSYLVFLVLIAYFEKKRQVELSKPLVVLVLSTGTMLILLANLIRIITIILLQAMPDTLAHEVIGLISWLAYVILPAFLFIRLSVKKWGRVSPIQSSKKLPTLVVSILCISSLSLLTIGSYKTVYKDKTPPKASIPIQIKGFEQEIAEDGVVQLKNDEVLIYVKPACAPYRANHAPNICWKGSGYAFSKESLQTIDKLEVITAQLKKGDDILYTAWWYDNGSQQTANQLEWRWNALKGEGNYQL</sequence>
<feature type="transmembrane region" description="Helical" evidence="8">
    <location>
        <begin position="193"/>
        <end position="218"/>
    </location>
</feature>
<evidence type="ECO:0000256" key="6">
    <source>
        <dbReference type="ARBA" id="ARBA00022989"/>
    </source>
</evidence>
<evidence type="ECO:0000256" key="2">
    <source>
        <dbReference type="ARBA" id="ARBA00022475"/>
    </source>
</evidence>
<feature type="transmembrane region" description="Helical" evidence="8">
    <location>
        <begin position="101"/>
        <end position="122"/>
    </location>
</feature>
<dbReference type="GO" id="GO:0008233">
    <property type="term" value="F:peptidase activity"/>
    <property type="evidence" value="ECO:0007669"/>
    <property type="project" value="UniProtKB-KW"/>
</dbReference>
<evidence type="ECO:0000256" key="7">
    <source>
        <dbReference type="ARBA" id="ARBA00023136"/>
    </source>
</evidence>
<protein>
    <submittedName>
        <fullName evidence="9">Exosortase N</fullName>
    </submittedName>
</protein>
<proteinExistence type="predicted"/>
<dbReference type="AlphaFoldDB" id="A0A6S6U625"/>
<dbReference type="NCBIfam" id="TIGR04476">
    <property type="entry name" value="exosort_XrtN"/>
    <property type="match status" value="1"/>
</dbReference>
<keyword evidence="5" id="KW-0378">Hydrolase</keyword>
<gene>
    <name evidence="9" type="ORF">HELGO_WM25861</name>
</gene>
<keyword evidence="4 8" id="KW-0812">Transmembrane</keyword>
<feature type="transmembrane region" description="Helical" evidence="8">
    <location>
        <begin position="269"/>
        <end position="288"/>
    </location>
</feature>
<reference evidence="9" key="1">
    <citation type="submission" date="2020-01" db="EMBL/GenBank/DDBJ databases">
        <authorList>
            <person name="Meier V. D."/>
            <person name="Meier V D."/>
        </authorList>
    </citation>
    <scope>NUCLEOTIDE SEQUENCE</scope>
    <source>
        <strain evidence="9">HLG_WM_MAG_10</strain>
    </source>
</reference>
<keyword evidence="2" id="KW-1003">Cell membrane</keyword>
<evidence type="ECO:0000313" key="9">
    <source>
        <dbReference type="EMBL" id="CAA6829885.1"/>
    </source>
</evidence>
<feature type="transmembrane region" description="Helical" evidence="8">
    <location>
        <begin position="59"/>
        <end position="89"/>
    </location>
</feature>
<evidence type="ECO:0000256" key="1">
    <source>
        <dbReference type="ARBA" id="ARBA00004651"/>
    </source>
</evidence>
<dbReference type="EMBL" id="CACVAQ010000524">
    <property type="protein sequence ID" value="CAA6829885.1"/>
    <property type="molecule type" value="Genomic_DNA"/>
</dbReference>
<evidence type="ECO:0000256" key="3">
    <source>
        <dbReference type="ARBA" id="ARBA00022670"/>
    </source>
</evidence>
<evidence type="ECO:0000256" key="8">
    <source>
        <dbReference type="SAM" id="Phobius"/>
    </source>
</evidence>
<feature type="transmembrane region" description="Helical" evidence="8">
    <location>
        <begin position="230"/>
        <end position="248"/>
    </location>
</feature>
<comment type="subcellular location">
    <subcellularLocation>
        <location evidence="1">Cell membrane</location>
        <topology evidence="1">Multi-pass membrane protein</topology>
    </subcellularLocation>
</comment>
<evidence type="ECO:0000256" key="5">
    <source>
        <dbReference type="ARBA" id="ARBA00022801"/>
    </source>
</evidence>
<name>A0A6S6U625_9BACT</name>
<evidence type="ECO:0000256" key="4">
    <source>
        <dbReference type="ARBA" id="ARBA00022692"/>
    </source>
</evidence>
<dbReference type="InterPro" id="IPR019127">
    <property type="entry name" value="Exosortase"/>
</dbReference>